<feature type="domain" description="RNA polymerase sigma factor 70 region 4 type 2" evidence="6">
    <location>
        <begin position="142"/>
        <end position="193"/>
    </location>
</feature>
<dbReference type="RefSeq" id="WP_058274564.1">
    <property type="nucleotide sequence ID" value="NZ_CYPS01000051.1"/>
</dbReference>
<accession>A0A0P1E6Y3</accession>
<dbReference type="SUPFAM" id="SSF88946">
    <property type="entry name" value="Sigma2 domain of RNA polymerase sigma factors"/>
    <property type="match status" value="1"/>
</dbReference>
<evidence type="ECO:0000259" key="5">
    <source>
        <dbReference type="Pfam" id="PF04542"/>
    </source>
</evidence>
<dbReference type="Pfam" id="PF08281">
    <property type="entry name" value="Sigma70_r4_2"/>
    <property type="match status" value="1"/>
</dbReference>
<dbReference type="PANTHER" id="PTHR43133:SF51">
    <property type="entry name" value="RNA POLYMERASE SIGMA FACTOR"/>
    <property type="match status" value="1"/>
</dbReference>
<dbReference type="InterPro" id="IPR013249">
    <property type="entry name" value="RNA_pol_sigma70_r4_t2"/>
</dbReference>
<dbReference type="Gene3D" id="1.10.10.10">
    <property type="entry name" value="Winged helix-like DNA-binding domain superfamily/Winged helix DNA-binding domain"/>
    <property type="match status" value="1"/>
</dbReference>
<dbReference type="InterPro" id="IPR036388">
    <property type="entry name" value="WH-like_DNA-bd_sf"/>
</dbReference>
<dbReference type="AlphaFoldDB" id="A0A0P1E6Y3"/>
<dbReference type="InterPro" id="IPR014284">
    <property type="entry name" value="RNA_pol_sigma-70_dom"/>
</dbReference>
<dbReference type="GO" id="GO:0016987">
    <property type="term" value="F:sigma factor activity"/>
    <property type="evidence" value="ECO:0007669"/>
    <property type="project" value="UniProtKB-KW"/>
</dbReference>
<dbReference type="GO" id="GO:0006352">
    <property type="term" value="P:DNA-templated transcription initiation"/>
    <property type="evidence" value="ECO:0007669"/>
    <property type="project" value="InterPro"/>
</dbReference>
<evidence type="ECO:0000259" key="6">
    <source>
        <dbReference type="Pfam" id="PF08281"/>
    </source>
</evidence>
<gene>
    <name evidence="7" type="primary">sigW_2</name>
    <name evidence="7" type="ORF">RUM4293_03490</name>
</gene>
<sequence>MMVGTSHAKEVQYGTAKSEAELVADARSGNETAVRELVRRLNPRLFRVARGIVDTDAEAEDALQEAYMSAFSKLDSFQERASFSTWITRIVINTARMQRRRFRPEEEYDTVEETHLSRVLTFPGQNSELPDAAIGRAQLRGLLETAVSELPPDMRLPFLLRESENMSVMAIARELQINPITVKTRLFRARRRLRLALERQVRGGFEAIFPFGGKRRANMASRVIVHLRANGQL</sequence>
<dbReference type="SUPFAM" id="SSF88659">
    <property type="entry name" value="Sigma3 and sigma4 domains of RNA polymerase sigma factors"/>
    <property type="match status" value="1"/>
</dbReference>
<dbReference type="InterPro" id="IPR039425">
    <property type="entry name" value="RNA_pol_sigma-70-like"/>
</dbReference>
<evidence type="ECO:0000256" key="2">
    <source>
        <dbReference type="ARBA" id="ARBA00023015"/>
    </source>
</evidence>
<dbReference type="NCBIfam" id="NF008888">
    <property type="entry name" value="PRK11922.1"/>
    <property type="match status" value="1"/>
</dbReference>
<dbReference type="InterPro" id="IPR013324">
    <property type="entry name" value="RNA_pol_sigma_r3/r4-like"/>
</dbReference>
<dbReference type="PANTHER" id="PTHR43133">
    <property type="entry name" value="RNA POLYMERASE ECF-TYPE SIGMA FACTO"/>
    <property type="match status" value="1"/>
</dbReference>
<dbReference type="Gene3D" id="1.10.1740.10">
    <property type="match status" value="1"/>
</dbReference>
<proteinExistence type="inferred from homology"/>
<protein>
    <submittedName>
        <fullName evidence="7">Sigma-W factor</fullName>
    </submittedName>
</protein>
<name>A0A0P1E6Y3_9RHOB</name>
<dbReference type="Pfam" id="PF04542">
    <property type="entry name" value="Sigma70_r2"/>
    <property type="match status" value="1"/>
</dbReference>
<keyword evidence="8" id="KW-1185">Reference proteome</keyword>
<dbReference type="InterPro" id="IPR013325">
    <property type="entry name" value="RNA_pol_sigma_r2"/>
</dbReference>
<evidence type="ECO:0000256" key="4">
    <source>
        <dbReference type="ARBA" id="ARBA00023163"/>
    </source>
</evidence>
<organism evidence="7 8">
    <name type="scientific">Ruegeria atlantica</name>
    <dbReference type="NCBI Taxonomy" id="81569"/>
    <lineage>
        <taxon>Bacteria</taxon>
        <taxon>Pseudomonadati</taxon>
        <taxon>Pseudomonadota</taxon>
        <taxon>Alphaproteobacteria</taxon>
        <taxon>Rhodobacterales</taxon>
        <taxon>Roseobacteraceae</taxon>
        <taxon>Ruegeria</taxon>
    </lineage>
</organism>
<reference evidence="8" key="1">
    <citation type="submission" date="2015-09" db="EMBL/GenBank/DDBJ databases">
        <authorList>
            <person name="Rodrigo-Torres L."/>
            <person name="Arahal D.R."/>
        </authorList>
    </citation>
    <scope>NUCLEOTIDE SEQUENCE [LARGE SCALE GENOMIC DNA]</scope>
    <source>
        <strain evidence="8">CECT 4293</strain>
    </source>
</reference>
<dbReference type="NCBIfam" id="TIGR02937">
    <property type="entry name" value="sigma70-ECF"/>
    <property type="match status" value="1"/>
</dbReference>
<keyword evidence="3" id="KW-0731">Sigma factor</keyword>
<evidence type="ECO:0000313" key="8">
    <source>
        <dbReference type="Proteomes" id="UP000050786"/>
    </source>
</evidence>
<keyword evidence="4" id="KW-0804">Transcription</keyword>
<evidence type="ECO:0000256" key="1">
    <source>
        <dbReference type="ARBA" id="ARBA00010641"/>
    </source>
</evidence>
<comment type="similarity">
    <text evidence="1">Belongs to the sigma-70 factor family. ECF subfamily.</text>
</comment>
<dbReference type="EMBL" id="CYPS01000051">
    <property type="protein sequence ID" value="CUH44584.1"/>
    <property type="molecule type" value="Genomic_DNA"/>
</dbReference>
<feature type="domain" description="RNA polymerase sigma-70 region 2" evidence="5">
    <location>
        <begin position="37"/>
        <end position="101"/>
    </location>
</feature>
<dbReference type="GO" id="GO:0003677">
    <property type="term" value="F:DNA binding"/>
    <property type="evidence" value="ECO:0007669"/>
    <property type="project" value="InterPro"/>
</dbReference>
<keyword evidence="2" id="KW-0805">Transcription regulation</keyword>
<dbReference type="Proteomes" id="UP000050786">
    <property type="component" value="Unassembled WGS sequence"/>
</dbReference>
<evidence type="ECO:0000313" key="7">
    <source>
        <dbReference type="EMBL" id="CUH44584.1"/>
    </source>
</evidence>
<evidence type="ECO:0000256" key="3">
    <source>
        <dbReference type="ARBA" id="ARBA00023082"/>
    </source>
</evidence>
<dbReference type="InterPro" id="IPR007627">
    <property type="entry name" value="RNA_pol_sigma70_r2"/>
</dbReference>